<feature type="transmembrane region" description="Helical" evidence="7">
    <location>
        <begin position="231"/>
        <end position="250"/>
    </location>
</feature>
<comment type="subcellular location">
    <subcellularLocation>
        <location evidence="1">Cell membrane</location>
        <topology evidence="1">Multi-pass membrane protein</topology>
    </subcellularLocation>
</comment>
<organism evidence="9 10">
    <name type="scientific">Streptomyces himastatinicus ATCC 53653</name>
    <dbReference type="NCBI Taxonomy" id="457427"/>
    <lineage>
        <taxon>Bacteria</taxon>
        <taxon>Bacillati</taxon>
        <taxon>Actinomycetota</taxon>
        <taxon>Actinomycetes</taxon>
        <taxon>Kitasatosporales</taxon>
        <taxon>Streptomycetaceae</taxon>
        <taxon>Streptomyces</taxon>
        <taxon>Streptomyces violaceusniger group</taxon>
    </lineage>
</organism>
<feature type="transmembrane region" description="Helical" evidence="7">
    <location>
        <begin position="57"/>
        <end position="81"/>
    </location>
</feature>
<proteinExistence type="predicted"/>
<evidence type="ECO:0000313" key="10">
    <source>
        <dbReference type="Proteomes" id="UP000003963"/>
    </source>
</evidence>
<keyword evidence="5 7" id="KW-1133">Transmembrane helix</keyword>
<feature type="transmembrane region" description="Helical" evidence="7">
    <location>
        <begin position="14"/>
        <end position="36"/>
    </location>
</feature>
<dbReference type="RefSeq" id="WP_009720807.1">
    <property type="nucleotide sequence ID" value="NZ_GG657754.1"/>
</dbReference>
<gene>
    <name evidence="9" type="ORF">SSOG_08724</name>
</gene>
<evidence type="ECO:0000313" key="9">
    <source>
        <dbReference type="EMBL" id="EFL29010.1"/>
    </source>
</evidence>
<dbReference type="PANTHER" id="PTHR43045">
    <property type="entry name" value="SHIKIMATE TRANSPORTER"/>
    <property type="match status" value="1"/>
</dbReference>
<dbReference type="EMBL" id="GG657754">
    <property type="protein sequence ID" value="EFL29010.1"/>
    <property type="molecule type" value="Genomic_DNA"/>
</dbReference>
<accession>D9WH84</accession>
<keyword evidence="3" id="KW-1003">Cell membrane</keyword>
<keyword evidence="6 7" id="KW-0472">Membrane</keyword>
<reference evidence="9 10" key="1">
    <citation type="submission" date="2009-02" db="EMBL/GenBank/DDBJ databases">
        <title>Annotation of Streptomyces hygroscopicus strain ATCC 53653.</title>
        <authorList>
            <consortium name="The Broad Institute Genome Sequencing Platform"/>
            <consortium name="Broad Institute Microbial Sequencing Center"/>
            <person name="Fischbach M."/>
            <person name="Godfrey P."/>
            <person name="Ward D."/>
            <person name="Young S."/>
            <person name="Zeng Q."/>
            <person name="Koehrsen M."/>
            <person name="Alvarado L."/>
            <person name="Berlin A.M."/>
            <person name="Bochicchio J."/>
            <person name="Borenstein D."/>
            <person name="Chapman S.B."/>
            <person name="Chen Z."/>
            <person name="Engels R."/>
            <person name="Freedman E."/>
            <person name="Gellesch M."/>
            <person name="Goldberg J."/>
            <person name="Griggs A."/>
            <person name="Gujja S."/>
            <person name="Heilman E.R."/>
            <person name="Heiman D.I."/>
            <person name="Hepburn T.A."/>
            <person name="Howarth C."/>
            <person name="Jen D."/>
            <person name="Larson L."/>
            <person name="Lewis B."/>
            <person name="Mehta T."/>
            <person name="Park D."/>
            <person name="Pearson M."/>
            <person name="Richards J."/>
            <person name="Roberts A."/>
            <person name="Saif S."/>
            <person name="Shea T.D."/>
            <person name="Shenoy N."/>
            <person name="Sisk P."/>
            <person name="Stolte C."/>
            <person name="Sykes S.N."/>
            <person name="Thomson T."/>
            <person name="Walk T."/>
            <person name="White J."/>
            <person name="Yandava C."/>
            <person name="Straight P."/>
            <person name="Clardy J."/>
            <person name="Hung D."/>
            <person name="Kolter R."/>
            <person name="Mekalanos J."/>
            <person name="Walker S."/>
            <person name="Walsh C.T."/>
            <person name="Wieland-Brown L.C."/>
            <person name="Haas B."/>
            <person name="Nusbaum C."/>
            <person name="Birren B."/>
        </authorList>
    </citation>
    <scope>NUCLEOTIDE SEQUENCE [LARGE SCALE GENOMIC DNA]</scope>
    <source>
        <strain evidence="9 10">ATCC 53653</strain>
    </source>
</reference>
<keyword evidence="2" id="KW-0813">Transport</keyword>
<dbReference type="GO" id="GO:0022857">
    <property type="term" value="F:transmembrane transporter activity"/>
    <property type="evidence" value="ECO:0007669"/>
    <property type="project" value="InterPro"/>
</dbReference>
<evidence type="ECO:0000256" key="7">
    <source>
        <dbReference type="SAM" id="Phobius"/>
    </source>
</evidence>
<sequence>MGVSSLLIALLPGYARLGLAAPCLLILLRCVQGFSLGGESTAARLMAMEYAPPGRRALYGAVVNMGSPAGQVLIALVLLGLRGAVGEDAFASWAWRIPFAIGFGLAIVGYVLRRKVEESPAFREALHRKATTDRPLATVLKTHRGHIARLTFLWAANIACSSWPLMLLAMVLTLVADYIEFGVLAAIFAEPYPTQLRYSGHASAYTFTNLPGGGPTPFVAALLLDWTGSPWSIAGLLAAAYVLSLVLIACTPETKDVDFHGPTDPAHE</sequence>
<dbReference type="SUPFAM" id="SSF103473">
    <property type="entry name" value="MFS general substrate transporter"/>
    <property type="match status" value="1"/>
</dbReference>
<evidence type="ECO:0000256" key="4">
    <source>
        <dbReference type="ARBA" id="ARBA00022692"/>
    </source>
</evidence>
<name>D9WH84_9ACTN</name>
<keyword evidence="10" id="KW-1185">Reference proteome</keyword>
<dbReference type="InterPro" id="IPR011701">
    <property type="entry name" value="MFS"/>
</dbReference>
<dbReference type="InterPro" id="IPR020846">
    <property type="entry name" value="MFS_dom"/>
</dbReference>
<protein>
    <submittedName>
        <fullName evidence="9">Putative major facilitator superfamily (MFS) transporter</fullName>
    </submittedName>
</protein>
<evidence type="ECO:0000256" key="3">
    <source>
        <dbReference type="ARBA" id="ARBA00022475"/>
    </source>
</evidence>
<dbReference type="STRING" id="457427.SSOG_08724"/>
<dbReference type="OrthoDB" id="8953821at2"/>
<evidence type="ECO:0000256" key="5">
    <source>
        <dbReference type="ARBA" id="ARBA00022989"/>
    </source>
</evidence>
<evidence type="ECO:0000256" key="2">
    <source>
        <dbReference type="ARBA" id="ARBA00022448"/>
    </source>
</evidence>
<evidence type="ECO:0000256" key="6">
    <source>
        <dbReference type="ARBA" id="ARBA00023136"/>
    </source>
</evidence>
<dbReference type="PANTHER" id="PTHR43045:SF1">
    <property type="entry name" value="SHIKIMATE TRANSPORTER"/>
    <property type="match status" value="1"/>
</dbReference>
<dbReference type="Proteomes" id="UP000003963">
    <property type="component" value="Unassembled WGS sequence"/>
</dbReference>
<feature type="transmembrane region" description="Helical" evidence="7">
    <location>
        <begin position="151"/>
        <end position="176"/>
    </location>
</feature>
<evidence type="ECO:0000256" key="1">
    <source>
        <dbReference type="ARBA" id="ARBA00004651"/>
    </source>
</evidence>
<dbReference type="HOGENOM" id="CLU_1037953_0_0_11"/>
<dbReference type="Gene3D" id="1.20.1250.20">
    <property type="entry name" value="MFS general substrate transporter like domains"/>
    <property type="match status" value="2"/>
</dbReference>
<dbReference type="PROSITE" id="PS50850">
    <property type="entry name" value="MFS"/>
    <property type="match status" value="1"/>
</dbReference>
<evidence type="ECO:0000259" key="8">
    <source>
        <dbReference type="PROSITE" id="PS50850"/>
    </source>
</evidence>
<dbReference type="InterPro" id="IPR036259">
    <property type="entry name" value="MFS_trans_sf"/>
</dbReference>
<dbReference type="Pfam" id="PF07690">
    <property type="entry name" value="MFS_1"/>
    <property type="match status" value="1"/>
</dbReference>
<feature type="transmembrane region" description="Helical" evidence="7">
    <location>
        <begin position="93"/>
        <end position="112"/>
    </location>
</feature>
<keyword evidence="4 7" id="KW-0812">Transmembrane</keyword>
<dbReference type="AlphaFoldDB" id="D9WH84"/>
<dbReference type="GO" id="GO:0005886">
    <property type="term" value="C:plasma membrane"/>
    <property type="evidence" value="ECO:0007669"/>
    <property type="project" value="UniProtKB-SubCell"/>
</dbReference>
<feature type="domain" description="Major facilitator superfamily (MFS) profile" evidence="8">
    <location>
        <begin position="1"/>
        <end position="268"/>
    </location>
</feature>